<dbReference type="InterPro" id="IPR024087">
    <property type="entry name" value="Creatininase-like_sf"/>
</dbReference>
<dbReference type="Gene3D" id="3.40.50.10310">
    <property type="entry name" value="Creatininase"/>
    <property type="match status" value="1"/>
</dbReference>
<dbReference type="GO" id="GO:0016811">
    <property type="term" value="F:hydrolase activity, acting on carbon-nitrogen (but not peptide) bonds, in linear amides"/>
    <property type="evidence" value="ECO:0007669"/>
    <property type="project" value="TreeGrafter"/>
</dbReference>
<dbReference type="AlphaFoldDB" id="A0A7W6EGA4"/>
<evidence type="ECO:0000256" key="2">
    <source>
        <dbReference type="ARBA" id="ARBA00022723"/>
    </source>
</evidence>
<dbReference type="InterPro" id="IPR003785">
    <property type="entry name" value="Creatininase/forma_Hydrolase"/>
</dbReference>
<dbReference type="GO" id="GO:0009231">
    <property type="term" value="P:riboflavin biosynthetic process"/>
    <property type="evidence" value="ECO:0007669"/>
    <property type="project" value="TreeGrafter"/>
</dbReference>
<dbReference type="EC" id="3.5.2.10" evidence="6"/>
<keyword evidence="2" id="KW-0479">Metal-binding</keyword>
<evidence type="ECO:0000256" key="5">
    <source>
        <dbReference type="ARBA" id="ARBA00024029"/>
    </source>
</evidence>
<keyword evidence="3 6" id="KW-0378">Hydrolase</keyword>
<reference evidence="6 7" key="1">
    <citation type="submission" date="2020-08" db="EMBL/GenBank/DDBJ databases">
        <title>Genomic Encyclopedia of Type Strains, Phase IV (KMG-IV): sequencing the most valuable type-strain genomes for metagenomic binning, comparative biology and taxonomic classification.</title>
        <authorList>
            <person name="Goeker M."/>
        </authorList>
    </citation>
    <scope>NUCLEOTIDE SEQUENCE [LARGE SCALE GENOMIC DNA]</scope>
    <source>
        <strain evidence="6 7">DSM 28760</strain>
    </source>
</reference>
<dbReference type="Pfam" id="PF02633">
    <property type="entry name" value="Creatininase"/>
    <property type="match status" value="1"/>
</dbReference>
<comment type="cofactor">
    <cofactor evidence="1">
        <name>Zn(2+)</name>
        <dbReference type="ChEBI" id="CHEBI:29105"/>
    </cofactor>
</comment>
<evidence type="ECO:0000256" key="3">
    <source>
        <dbReference type="ARBA" id="ARBA00022801"/>
    </source>
</evidence>
<evidence type="ECO:0000256" key="1">
    <source>
        <dbReference type="ARBA" id="ARBA00001947"/>
    </source>
</evidence>
<dbReference type="PANTHER" id="PTHR35005:SF1">
    <property type="entry name" value="2-AMINO-5-FORMYLAMINO-6-RIBOSYLAMINOPYRIMIDIN-4(3H)-ONE 5'-MONOPHOSPHATE DEFORMYLASE"/>
    <property type="match status" value="1"/>
</dbReference>
<dbReference type="EMBL" id="JACICC010000003">
    <property type="protein sequence ID" value="MBB3809313.1"/>
    <property type="molecule type" value="Genomic_DNA"/>
</dbReference>
<evidence type="ECO:0000256" key="4">
    <source>
        <dbReference type="ARBA" id="ARBA00022833"/>
    </source>
</evidence>
<dbReference type="PANTHER" id="PTHR35005">
    <property type="entry name" value="3-DEHYDRO-SCYLLO-INOSOSE HYDROLASE"/>
    <property type="match status" value="1"/>
</dbReference>
<evidence type="ECO:0000313" key="6">
    <source>
        <dbReference type="EMBL" id="MBB3809313.1"/>
    </source>
</evidence>
<dbReference type="Proteomes" id="UP000537592">
    <property type="component" value="Unassembled WGS sequence"/>
</dbReference>
<dbReference type="SUPFAM" id="SSF102215">
    <property type="entry name" value="Creatininase"/>
    <property type="match status" value="1"/>
</dbReference>
<keyword evidence="4" id="KW-0862">Zinc</keyword>
<comment type="caution">
    <text evidence="6">The sequence shown here is derived from an EMBL/GenBank/DDBJ whole genome shotgun (WGS) entry which is preliminary data.</text>
</comment>
<protein>
    <submittedName>
        <fullName evidence="6">Creatinine amidohydrolase</fullName>
        <ecNumber evidence="6">3.5.2.10</ecNumber>
    </submittedName>
</protein>
<proteinExistence type="inferred from homology"/>
<dbReference type="RefSeq" id="WP_343052445.1">
    <property type="nucleotide sequence ID" value="NZ_JACICC010000003.1"/>
</dbReference>
<sequence length="279" mass="30594">MDRHLGVSDDIGEQKYRITLMPFPHLWTDLTTTDFCDGKMADAIAVLPVAAVEQHGPHLPLGTDVYIMEGYLRRVMALLDKHHKVLILPTQSVGLSNEHLAFAGTLNLRPETAISAWTDIGESLHRAGIGKLLFVSSHGGNSPVVDIVARDLRVRFGLTTVAVSWQRFGYPEGLFDADEIRHGIHGGDIETSLMLAFRPDLVRREKAQNFVSNGIALEQRYRYLSVSRPAGLGWMSQDINPTGAIGNATKATSEKGESAAAYGARAFVSLLDELRNYSA</sequence>
<accession>A0A7W6EGA4</accession>
<evidence type="ECO:0000313" key="7">
    <source>
        <dbReference type="Proteomes" id="UP000537592"/>
    </source>
</evidence>
<gene>
    <name evidence="6" type="ORF">FHS81_001395</name>
</gene>
<dbReference type="GO" id="GO:0046872">
    <property type="term" value="F:metal ion binding"/>
    <property type="evidence" value="ECO:0007669"/>
    <property type="project" value="UniProtKB-KW"/>
</dbReference>
<keyword evidence="7" id="KW-1185">Reference proteome</keyword>
<name>A0A7W6EGA4_9HYPH</name>
<comment type="similarity">
    <text evidence="5">Belongs to the creatininase superfamily.</text>
</comment>
<dbReference type="GO" id="GO:0047789">
    <property type="term" value="F:creatininase activity"/>
    <property type="evidence" value="ECO:0007669"/>
    <property type="project" value="UniProtKB-EC"/>
</dbReference>
<organism evidence="6 7">
    <name type="scientific">Pseudochelatococcus contaminans</name>
    <dbReference type="NCBI Taxonomy" id="1538103"/>
    <lineage>
        <taxon>Bacteria</taxon>
        <taxon>Pseudomonadati</taxon>
        <taxon>Pseudomonadota</taxon>
        <taxon>Alphaproteobacteria</taxon>
        <taxon>Hyphomicrobiales</taxon>
        <taxon>Chelatococcaceae</taxon>
        <taxon>Pseudochelatococcus</taxon>
    </lineage>
</organism>